<evidence type="ECO:0000256" key="1">
    <source>
        <dbReference type="SAM" id="MobiDB-lite"/>
    </source>
</evidence>
<organism evidence="2">
    <name type="scientific">marine sediment metagenome</name>
    <dbReference type="NCBI Taxonomy" id="412755"/>
    <lineage>
        <taxon>unclassified sequences</taxon>
        <taxon>metagenomes</taxon>
        <taxon>ecological metagenomes</taxon>
    </lineage>
</organism>
<comment type="caution">
    <text evidence="2">The sequence shown here is derived from an EMBL/GenBank/DDBJ whole genome shotgun (WGS) entry which is preliminary data.</text>
</comment>
<protein>
    <submittedName>
        <fullName evidence="2">Uncharacterized protein</fullName>
    </submittedName>
</protein>
<evidence type="ECO:0000313" key="2">
    <source>
        <dbReference type="EMBL" id="KKN65316.1"/>
    </source>
</evidence>
<proteinExistence type="predicted"/>
<feature type="region of interest" description="Disordered" evidence="1">
    <location>
        <begin position="356"/>
        <end position="376"/>
    </location>
</feature>
<reference evidence="2" key="1">
    <citation type="journal article" date="2015" name="Nature">
        <title>Complex archaea that bridge the gap between prokaryotes and eukaryotes.</title>
        <authorList>
            <person name="Spang A."/>
            <person name="Saw J.H."/>
            <person name="Jorgensen S.L."/>
            <person name="Zaremba-Niedzwiedzka K."/>
            <person name="Martijn J."/>
            <person name="Lind A.E."/>
            <person name="van Eijk R."/>
            <person name="Schleper C."/>
            <person name="Guy L."/>
            <person name="Ettema T.J."/>
        </authorList>
    </citation>
    <scope>NUCLEOTIDE SEQUENCE</scope>
</reference>
<dbReference type="AlphaFoldDB" id="A0A0F9UVY4"/>
<sequence>MPPTILRDYHVNLLDTMRGMSNSDKWWTAPLNLGGSSGADGGSGVPLGGVYGQLPQGKIAYDTTEDSYSGYYDPALPSILDNLAHMRYSIALISGGISSIREDGVEIVSDATVLNFDAEFEITDAGGGEALIGYGTLLRQRDDRYNYHEDGAITFWRHGSQPNTTGIEVGYYTNFINGSHGFKVRIVGDDFGKRGFLEVGGIEASTYYRDRFVDIDGDLSPATSSITRLYGIVSSPGLIPRDDGTAALMAVYGRADVGKTSKDVASGIAFFAQTPGQYAPGYGFFDLTYGLYVEDQNVGNVSGYAIYTNLGHVSLGDTLDMRGNRIINISDTSLKFQSGITITSADYNDLTDGGETTLHSHAGGGGGSGVGPHTLGSDTHTDVTFSGVVTDDVIAYDISEWKNRPGLFATLSGLANDDVLAYDLGDDDWKNTPAFLITISGLQDDDIIRYDDETGFWRNEPSGETIQAYGHAYQNSSFVVTISDNNPTEVDDASTPTISGGLLKNIAFTDHYLRVLVSGIYKIDWSLAMSMDNAAGTPEVHGGIMINNMAQIEGRTQRTIQTANDVGAMSSICVLDLGINAQISLFVRNETNNNDVTIEHYNVTVVFIGE</sequence>
<dbReference type="EMBL" id="LAZR01000528">
    <property type="protein sequence ID" value="KKN65316.1"/>
    <property type="molecule type" value="Genomic_DNA"/>
</dbReference>
<accession>A0A0F9UVY4</accession>
<name>A0A0F9UVY4_9ZZZZ</name>
<gene>
    <name evidence="2" type="ORF">LCGC14_0482990</name>
</gene>